<evidence type="ECO:0000313" key="3">
    <source>
        <dbReference type="Proteomes" id="UP000217994"/>
    </source>
</evidence>
<reference evidence="2 3" key="1">
    <citation type="submission" date="2017-01" db="EMBL/GenBank/DDBJ databases">
        <title>Whole-Genome Shotgun Sequencing of Two beta-Proteobacterial Species in Search of the Bulgecin Biosynthetic Cluster.</title>
        <authorList>
            <person name="Horsman M.E."/>
            <person name="Marous D.R."/>
            <person name="Li R."/>
            <person name="Oliver R.A."/>
            <person name="Byun B."/>
            <person name="Emrich S.J."/>
            <person name="Boggess B."/>
            <person name="Townsend C.A."/>
            <person name="Mobashery S."/>
        </authorList>
    </citation>
    <scope>NUCLEOTIDE SEQUENCE [LARGE SCALE GENOMIC DNA]</scope>
    <source>
        <strain evidence="2 3">ATCC 31433</strain>
    </source>
</reference>
<dbReference type="EMBL" id="MTZU01000102">
    <property type="protein sequence ID" value="PCE26628.1"/>
    <property type="molecule type" value="Genomic_DNA"/>
</dbReference>
<proteinExistence type="predicted"/>
<comment type="caution">
    <text evidence="2">The sequence shown here is derived from an EMBL/GenBank/DDBJ whole genome shotgun (WGS) entry which is preliminary data.</text>
</comment>
<evidence type="ECO:0000313" key="2">
    <source>
        <dbReference type="EMBL" id="PCE26628.1"/>
    </source>
</evidence>
<keyword evidence="1" id="KW-0812">Transmembrane</keyword>
<dbReference type="AlphaFoldDB" id="A0A2A4F1X1"/>
<keyword evidence="1" id="KW-1133">Transmembrane helix</keyword>
<name>A0A2A4F1X1_9BURK</name>
<gene>
    <name evidence="2" type="ORF">BZL54_30365</name>
</gene>
<organism evidence="2 3">
    <name type="scientific">Burkholderia ubonensis subsp. mesacidophila</name>
    <dbReference type="NCBI Taxonomy" id="265293"/>
    <lineage>
        <taxon>Bacteria</taxon>
        <taxon>Pseudomonadati</taxon>
        <taxon>Pseudomonadota</taxon>
        <taxon>Betaproteobacteria</taxon>
        <taxon>Burkholderiales</taxon>
        <taxon>Burkholderiaceae</taxon>
        <taxon>Burkholderia</taxon>
        <taxon>Burkholderia cepacia complex</taxon>
    </lineage>
</organism>
<feature type="transmembrane region" description="Helical" evidence="1">
    <location>
        <begin position="35"/>
        <end position="55"/>
    </location>
</feature>
<keyword evidence="1" id="KW-0472">Membrane</keyword>
<accession>A0A2A4F1X1</accession>
<sequence>CGGVAVVCAAELGYAWRFAQDGGAPAAFGAWRVDAGAPLGWAVALAAAGLGALLWRRRGRIARGMYEGHGASR</sequence>
<dbReference type="Proteomes" id="UP000217994">
    <property type="component" value="Unassembled WGS sequence"/>
</dbReference>
<evidence type="ECO:0000256" key="1">
    <source>
        <dbReference type="SAM" id="Phobius"/>
    </source>
</evidence>
<feature type="non-terminal residue" evidence="2">
    <location>
        <position position="1"/>
    </location>
</feature>
<protein>
    <submittedName>
        <fullName evidence="2">Uncharacterized protein</fullName>
    </submittedName>
</protein>